<sequence length="529" mass="59427">MILYIFLLLYSIREQFLIDACLSNQGGCSVASYRYNSDCRQQFDSQSHIGNYGQQYSSGSYNGFLGANVKARAYSEHRINSDYAKKDTDLQCLSVNNCSWQNTVEDDLDWVLGEGRVDSMKLSLITGSQSLPGNFDQTFFILASNPRPSSQDGHLVSMPIGCQKNPGILSFRFWRSRARTLGSEPILDICTRKVLAQELENCMAVIPTDNHTVIASIPPIIEPFVIVLRGYNFINEPEGGLILLDEIEYFSEVEQPEKCVIPIKSTELEPFGESEDDEEEEEYEVTDDEVQKNVISGDTPQNPGKILSHDVVQQAAPTLVNASRELILVENNDSNNDLDENDCRTLQCLMDEPDAQCDYKRSGIGAKGEGYFVGWKITSIVNNKANKLTGIHITPGKDTDSSFLVADFTGFRKYPKEKPADRYVLEAPEFTVSDSPETYLGFKKYLYTKGLFLSVCEDGQGNHCFWNVYANSSEPFARKWTKEIVRLPQELTTFFIIAWQNTSSVQNFGQIGITEIGLYMDSKATQPLC</sequence>
<accession>A0A9P1NC26</accession>
<name>A0A9P1NC26_9PELO</name>
<protein>
    <recommendedName>
        <fullName evidence="4">MAM domain-containing protein</fullName>
    </recommendedName>
</protein>
<keyword evidence="3" id="KW-1185">Reference proteome</keyword>
<evidence type="ECO:0000313" key="2">
    <source>
        <dbReference type="EMBL" id="CAI5456042.1"/>
    </source>
</evidence>
<comment type="caution">
    <text evidence="2">The sequence shown here is derived from an EMBL/GenBank/DDBJ whole genome shotgun (WGS) entry which is preliminary data.</text>
</comment>
<evidence type="ECO:0000313" key="3">
    <source>
        <dbReference type="Proteomes" id="UP001152747"/>
    </source>
</evidence>
<feature type="chain" id="PRO_5040155297" description="MAM domain-containing protein" evidence="1">
    <location>
        <begin position="16"/>
        <end position="529"/>
    </location>
</feature>
<evidence type="ECO:0008006" key="4">
    <source>
        <dbReference type="Google" id="ProtNLM"/>
    </source>
</evidence>
<dbReference type="SUPFAM" id="SSF49899">
    <property type="entry name" value="Concanavalin A-like lectins/glucanases"/>
    <property type="match status" value="1"/>
</dbReference>
<keyword evidence="1" id="KW-0732">Signal</keyword>
<gene>
    <name evidence="2" type="ORF">CAMP_LOCUS18679</name>
</gene>
<evidence type="ECO:0000256" key="1">
    <source>
        <dbReference type="SAM" id="SignalP"/>
    </source>
</evidence>
<feature type="signal peptide" evidence="1">
    <location>
        <begin position="1"/>
        <end position="15"/>
    </location>
</feature>
<dbReference type="OrthoDB" id="5856014at2759"/>
<dbReference type="InterPro" id="IPR013320">
    <property type="entry name" value="ConA-like_dom_sf"/>
</dbReference>
<proteinExistence type="predicted"/>
<reference evidence="2" key="1">
    <citation type="submission" date="2022-11" db="EMBL/GenBank/DDBJ databases">
        <authorList>
            <person name="Kikuchi T."/>
        </authorList>
    </citation>
    <scope>NUCLEOTIDE SEQUENCE</scope>
    <source>
        <strain evidence="2">PS1010</strain>
    </source>
</reference>
<organism evidence="2 3">
    <name type="scientific">Caenorhabditis angaria</name>
    <dbReference type="NCBI Taxonomy" id="860376"/>
    <lineage>
        <taxon>Eukaryota</taxon>
        <taxon>Metazoa</taxon>
        <taxon>Ecdysozoa</taxon>
        <taxon>Nematoda</taxon>
        <taxon>Chromadorea</taxon>
        <taxon>Rhabditida</taxon>
        <taxon>Rhabditina</taxon>
        <taxon>Rhabditomorpha</taxon>
        <taxon>Rhabditoidea</taxon>
        <taxon>Rhabditidae</taxon>
        <taxon>Peloderinae</taxon>
        <taxon>Caenorhabditis</taxon>
    </lineage>
</organism>
<dbReference type="AlphaFoldDB" id="A0A9P1NC26"/>
<dbReference type="EMBL" id="CANHGI010000006">
    <property type="protein sequence ID" value="CAI5456042.1"/>
    <property type="molecule type" value="Genomic_DNA"/>
</dbReference>
<dbReference type="Proteomes" id="UP001152747">
    <property type="component" value="Unassembled WGS sequence"/>
</dbReference>